<keyword evidence="1" id="KW-0732">Signal</keyword>
<protein>
    <submittedName>
        <fullName evidence="2">Uncharacterized protein</fullName>
    </submittedName>
</protein>
<dbReference type="Proteomes" id="UP000247498">
    <property type="component" value="Unassembled WGS sequence"/>
</dbReference>
<feature type="chain" id="PRO_5016111835" evidence="1">
    <location>
        <begin position="20"/>
        <end position="87"/>
    </location>
</feature>
<keyword evidence="3" id="KW-1185">Reference proteome</keyword>
<evidence type="ECO:0000313" key="3">
    <source>
        <dbReference type="Proteomes" id="UP000247498"/>
    </source>
</evidence>
<comment type="caution">
    <text evidence="2">The sequence shown here is derived from an EMBL/GenBank/DDBJ whole genome shotgun (WGS) entry which is preliminary data.</text>
</comment>
<dbReference type="AlphaFoldDB" id="A0A2V0PIV9"/>
<reference evidence="2 3" key="1">
    <citation type="journal article" date="2018" name="Sci. Rep.">
        <title>Raphidocelis subcapitata (=Pseudokirchneriella subcapitata) provides an insight into genome evolution and environmental adaptations in the Sphaeropleales.</title>
        <authorList>
            <person name="Suzuki S."/>
            <person name="Yamaguchi H."/>
            <person name="Nakajima N."/>
            <person name="Kawachi M."/>
        </authorList>
    </citation>
    <scope>NUCLEOTIDE SEQUENCE [LARGE SCALE GENOMIC DNA]</scope>
    <source>
        <strain evidence="2 3">NIES-35</strain>
    </source>
</reference>
<name>A0A2V0PIV9_9CHLO</name>
<feature type="signal peptide" evidence="1">
    <location>
        <begin position="1"/>
        <end position="19"/>
    </location>
</feature>
<gene>
    <name evidence="2" type="ORF">Rsub_12277</name>
</gene>
<evidence type="ECO:0000256" key="1">
    <source>
        <dbReference type="SAM" id="SignalP"/>
    </source>
</evidence>
<sequence length="87" mass="8964">MARFAFVAVLACLLAAAAARDLKQSIIPRPENPAVPVVPIPANVTILPPYFFPGLPSGLSGRGGAQGSNQRGGIPIPNFALPTLFGK</sequence>
<proteinExistence type="predicted"/>
<dbReference type="InParanoid" id="A0A2V0PIV9"/>
<accession>A0A2V0PIV9</accession>
<organism evidence="2 3">
    <name type="scientific">Raphidocelis subcapitata</name>
    <dbReference type="NCBI Taxonomy" id="307507"/>
    <lineage>
        <taxon>Eukaryota</taxon>
        <taxon>Viridiplantae</taxon>
        <taxon>Chlorophyta</taxon>
        <taxon>core chlorophytes</taxon>
        <taxon>Chlorophyceae</taxon>
        <taxon>CS clade</taxon>
        <taxon>Sphaeropleales</taxon>
        <taxon>Selenastraceae</taxon>
        <taxon>Raphidocelis</taxon>
    </lineage>
</organism>
<evidence type="ECO:0000313" key="2">
    <source>
        <dbReference type="EMBL" id="GBF99499.1"/>
    </source>
</evidence>
<dbReference type="EMBL" id="BDRX01000160">
    <property type="protein sequence ID" value="GBF99499.1"/>
    <property type="molecule type" value="Genomic_DNA"/>
</dbReference>